<gene>
    <name evidence="3" type="ORF">PgNI_01148</name>
</gene>
<name>A0A6P8BFH9_PYRGI</name>
<feature type="transmembrane region" description="Helical" evidence="1">
    <location>
        <begin position="64"/>
        <end position="87"/>
    </location>
</feature>
<protein>
    <recommendedName>
        <fullName evidence="4">Transmembrane protein</fullName>
    </recommendedName>
</protein>
<keyword evidence="2" id="KW-1185">Reference proteome</keyword>
<evidence type="ECO:0000313" key="3">
    <source>
        <dbReference type="RefSeq" id="XP_030985829.1"/>
    </source>
</evidence>
<dbReference type="AlphaFoldDB" id="A0A6P8BFH9"/>
<dbReference type="RefSeq" id="XP_030985829.1">
    <property type="nucleotide sequence ID" value="XM_031121223.1"/>
</dbReference>
<reference evidence="3" key="2">
    <citation type="submission" date="2019-10" db="EMBL/GenBank/DDBJ databases">
        <authorList>
            <consortium name="NCBI Genome Project"/>
        </authorList>
    </citation>
    <scope>NUCLEOTIDE SEQUENCE</scope>
    <source>
        <strain evidence="3">NI907</strain>
    </source>
</reference>
<organism evidence="2 3">
    <name type="scientific">Pyricularia grisea</name>
    <name type="common">Crabgrass-specific blast fungus</name>
    <name type="synonym">Magnaporthe grisea</name>
    <dbReference type="NCBI Taxonomy" id="148305"/>
    <lineage>
        <taxon>Eukaryota</taxon>
        <taxon>Fungi</taxon>
        <taxon>Dikarya</taxon>
        <taxon>Ascomycota</taxon>
        <taxon>Pezizomycotina</taxon>
        <taxon>Sordariomycetes</taxon>
        <taxon>Sordariomycetidae</taxon>
        <taxon>Magnaporthales</taxon>
        <taxon>Pyriculariaceae</taxon>
        <taxon>Pyricularia</taxon>
    </lineage>
</organism>
<keyword evidence="1" id="KW-1133">Transmembrane helix</keyword>
<proteinExistence type="predicted"/>
<dbReference type="Proteomes" id="UP000515153">
    <property type="component" value="Unplaced"/>
</dbReference>
<sequence>MLPAYVASLTACPPSCAQEHNDEERHKAPNEHICVLNQDCGAAKLENGDNASMEEMMARRHQRWVMAIIILTFCLFLALIIGVRAYATATERA</sequence>
<dbReference type="OrthoDB" id="10360607at2759"/>
<accession>A0A6P8BFH9</accession>
<evidence type="ECO:0000256" key="1">
    <source>
        <dbReference type="SAM" id="Phobius"/>
    </source>
</evidence>
<keyword evidence="1" id="KW-0812">Transmembrane</keyword>
<evidence type="ECO:0008006" key="4">
    <source>
        <dbReference type="Google" id="ProtNLM"/>
    </source>
</evidence>
<reference evidence="3" key="1">
    <citation type="journal article" date="2019" name="Mol. Biol. Evol.">
        <title>Blast fungal genomes show frequent chromosomal changes, gene gains and losses, and effector gene turnover.</title>
        <authorList>
            <person name="Gomez Luciano L.B."/>
            <person name="Jason Tsai I."/>
            <person name="Chuma I."/>
            <person name="Tosa Y."/>
            <person name="Chen Y.H."/>
            <person name="Li J.Y."/>
            <person name="Li M.Y."/>
            <person name="Jade Lu M.Y."/>
            <person name="Nakayashiki H."/>
            <person name="Li W.H."/>
        </authorList>
    </citation>
    <scope>NUCLEOTIDE SEQUENCE</scope>
    <source>
        <strain evidence="3">NI907</strain>
    </source>
</reference>
<evidence type="ECO:0000313" key="2">
    <source>
        <dbReference type="Proteomes" id="UP000515153"/>
    </source>
</evidence>
<keyword evidence="1" id="KW-0472">Membrane</keyword>
<dbReference type="GeneID" id="41956137"/>
<dbReference type="KEGG" id="pgri:PgNI_01148"/>
<reference evidence="3" key="3">
    <citation type="submission" date="2025-08" db="UniProtKB">
        <authorList>
            <consortium name="RefSeq"/>
        </authorList>
    </citation>
    <scope>IDENTIFICATION</scope>
    <source>
        <strain evidence="3">NI907</strain>
    </source>
</reference>